<accession>A0A381PQN7</accession>
<sequence length="34" mass="3837">MRPTDGVERFLVARSLLADDAKERAGARFGLDRF</sequence>
<protein>
    <submittedName>
        <fullName evidence="1">Uncharacterized protein</fullName>
    </submittedName>
</protein>
<name>A0A381PQN7_9ZZZZ</name>
<proteinExistence type="predicted"/>
<gene>
    <name evidence="1" type="ORF">METZ01_LOCUS22084</name>
</gene>
<evidence type="ECO:0000313" key="1">
    <source>
        <dbReference type="EMBL" id="SUZ69230.1"/>
    </source>
</evidence>
<dbReference type="EMBL" id="UINC01001056">
    <property type="protein sequence ID" value="SUZ69230.1"/>
    <property type="molecule type" value="Genomic_DNA"/>
</dbReference>
<reference evidence="1" key="1">
    <citation type="submission" date="2018-05" db="EMBL/GenBank/DDBJ databases">
        <authorList>
            <person name="Lanie J.A."/>
            <person name="Ng W.-L."/>
            <person name="Kazmierczak K.M."/>
            <person name="Andrzejewski T.M."/>
            <person name="Davidsen T.M."/>
            <person name="Wayne K.J."/>
            <person name="Tettelin H."/>
            <person name="Glass J.I."/>
            <person name="Rusch D."/>
            <person name="Podicherti R."/>
            <person name="Tsui H.-C.T."/>
            <person name="Winkler M.E."/>
        </authorList>
    </citation>
    <scope>NUCLEOTIDE SEQUENCE</scope>
</reference>
<organism evidence="1">
    <name type="scientific">marine metagenome</name>
    <dbReference type="NCBI Taxonomy" id="408172"/>
    <lineage>
        <taxon>unclassified sequences</taxon>
        <taxon>metagenomes</taxon>
        <taxon>ecological metagenomes</taxon>
    </lineage>
</organism>
<dbReference type="AlphaFoldDB" id="A0A381PQN7"/>